<comment type="caution">
    <text evidence="1">The sequence shown here is derived from an EMBL/GenBank/DDBJ whole genome shotgun (WGS) entry which is preliminary data.</text>
</comment>
<accession>A0A2M8KE10</accession>
<dbReference type="Proteomes" id="UP000231450">
    <property type="component" value="Unassembled WGS sequence"/>
</dbReference>
<protein>
    <submittedName>
        <fullName evidence="1">Uncharacterized protein</fullName>
    </submittedName>
</protein>
<organism evidence="1 2">
    <name type="scientific">Candidatus Portnoybacteria bacterium CG10_big_fil_rev_8_21_14_0_10_36_7</name>
    <dbReference type="NCBI Taxonomy" id="1974812"/>
    <lineage>
        <taxon>Bacteria</taxon>
        <taxon>Candidatus Portnoyibacteriota</taxon>
    </lineage>
</organism>
<evidence type="ECO:0000313" key="2">
    <source>
        <dbReference type="Proteomes" id="UP000231450"/>
    </source>
</evidence>
<dbReference type="EMBL" id="PFDW01000050">
    <property type="protein sequence ID" value="PJE58144.1"/>
    <property type="molecule type" value="Genomic_DNA"/>
</dbReference>
<reference evidence="2" key="1">
    <citation type="submission" date="2017-09" db="EMBL/GenBank/DDBJ databases">
        <title>Depth-based differentiation of microbial function through sediment-hosted aquifers and enrichment of novel symbionts in the deep terrestrial subsurface.</title>
        <authorList>
            <person name="Probst A.J."/>
            <person name="Ladd B."/>
            <person name="Jarett J.K."/>
            <person name="Geller-Mcgrath D.E."/>
            <person name="Sieber C.M.K."/>
            <person name="Emerson J.B."/>
            <person name="Anantharaman K."/>
            <person name="Thomas B.C."/>
            <person name="Malmstrom R."/>
            <person name="Stieglmeier M."/>
            <person name="Klingl A."/>
            <person name="Woyke T."/>
            <person name="Ryan C.M."/>
            <person name="Banfield J.F."/>
        </authorList>
    </citation>
    <scope>NUCLEOTIDE SEQUENCE [LARGE SCALE GENOMIC DNA]</scope>
</reference>
<sequence length="124" mass="14289">MSEIKKDKFGMVGKKWRISPGERISVPINVTHLRIIPLIKKAQFCKCCFFENIGKLYASEKSIFWPINMFVAEGYRVVCIITTDDFSNNDSDQEKVVFLPEISDEVRQMHEQALKSIQEGIKTS</sequence>
<proteinExistence type="predicted"/>
<gene>
    <name evidence="1" type="ORF">COU81_02290</name>
</gene>
<dbReference type="AlphaFoldDB" id="A0A2M8KE10"/>
<evidence type="ECO:0000313" key="1">
    <source>
        <dbReference type="EMBL" id="PJE58144.1"/>
    </source>
</evidence>
<name>A0A2M8KE10_9BACT</name>